<dbReference type="OrthoDB" id="124041at2759"/>
<dbReference type="SMART" id="SM00538">
    <property type="entry name" value="POP4"/>
    <property type="match status" value="1"/>
</dbReference>
<organism evidence="3 4">
    <name type="scientific">Tieghemiomyces parasiticus</name>
    <dbReference type="NCBI Taxonomy" id="78921"/>
    <lineage>
        <taxon>Eukaryota</taxon>
        <taxon>Fungi</taxon>
        <taxon>Fungi incertae sedis</taxon>
        <taxon>Zoopagomycota</taxon>
        <taxon>Kickxellomycotina</taxon>
        <taxon>Dimargaritomycetes</taxon>
        <taxon>Dimargaritales</taxon>
        <taxon>Dimargaritaceae</taxon>
        <taxon>Tieghemiomyces</taxon>
    </lineage>
</organism>
<evidence type="ECO:0000313" key="3">
    <source>
        <dbReference type="EMBL" id="KAJ1926855.1"/>
    </source>
</evidence>
<dbReference type="GO" id="GO:0001682">
    <property type="term" value="P:tRNA 5'-leader removal"/>
    <property type="evidence" value="ECO:0007669"/>
    <property type="project" value="InterPro"/>
</dbReference>
<dbReference type="InterPro" id="IPR036980">
    <property type="entry name" value="RNase_P/MRP_Rpp29_sf"/>
</dbReference>
<dbReference type="GO" id="GO:0000172">
    <property type="term" value="C:ribonuclease MRP complex"/>
    <property type="evidence" value="ECO:0007669"/>
    <property type="project" value="InterPro"/>
</dbReference>
<name>A0A9W8AA80_9FUNG</name>
<protein>
    <submittedName>
        <fullName evidence="3">RNase P/RNase MRP complex subunit</fullName>
        <ecNumber evidence="3">3.1.26.5</ecNumber>
    </submittedName>
</protein>
<evidence type="ECO:0000256" key="1">
    <source>
        <dbReference type="ARBA" id="ARBA00004123"/>
    </source>
</evidence>
<evidence type="ECO:0000256" key="2">
    <source>
        <dbReference type="ARBA" id="ARBA00006181"/>
    </source>
</evidence>
<dbReference type="Gene3D" id="2.30.30.210">
    <property type="entry name" value="Ribonuclease P/MRP, subunit p29"/>
    <property type="match status" value="1"/>
</dbReference>
<dbReference type="GO" id="GO:0004526">
    <property type="term" value="F:ribonuclease P activity"/>
    <property type="evidence" value="ECO:0007669"/>
    <property type="project" value="UniProtKB-EC"/>
</dbReference>
<dbReference type="InterPro" id="IPR023534">
    <property type="entry name" value="Rof/RNase_P-like"/>
</dbReference>
<dbReference type="SUPFAM" id="SSF101744">
    <property type="entry name" value="Rof/RNase P subunit-like"/>
    <property type="match status" value="1"/>
</dbReference>
<dbReference type="Proteomes" id="UP001150569">
    <property type="component" value="Unassembled WGS sequence"/>
</dbReference>
<dbReference type="GO" id="GO:0030677">
    <property type="term" value="C:ribonuclease P complex"/>
    <property type="evidence" value="ECO:0007669"/>
    <property type="project" value="InterPro"/>
</dbReference>
<dbReference type="GO" id="GO:0033204">
    <property type="term" value="F:ribonuclease P RNA binding"/>
    <property type="evidence" value="ECO:0007669"/>
    <property type="project" value="InterPro"/>
</dbReference>
<accession>A0A9W8AA80</accession>
<gene>
    <name evidence="3" type="primary">POP4_1</name>
    <name evidence="3" type="ORF">IWQ60_003441</name>
</gene>
<dbReference type="Pfam" id="PF01868">
    <property type="entry name" value="RNase_P-MRP_p29"/>
    <property type="match status" value="1"/>
</dbReference>
<dbReference type="InterPro" id="IPR002730">
    <property type="entry name" value="Rpp29/RNP1"/>
</dbReference>
<comment type="subcellular location">
    <subcellularLocation>
        <location evidence="1">Nucleus</location>
    </subcellularLocation>
</comment>
<comment type="caution">
    <text evidence="3">The sequence shown here is derived from an EMBL/GenBank/DDBJ whole genome shotgun (WGS) entry which is preliminary data.</text>
</comment>
<sequence>MNKFFDVVQQAPYDPRVHGDNRPLTTDSYSAYLQGGELEAFLMQTVKAKDHLELERRVKEQSLLLMNPHKSRSKDTKINRMELLRSQRRSKGQVTLNSRQKRQLGVYDIPKDSQKYHLFEPLHKLWTGYMSDVAKNISANLLVEKLLKADYHGCILTVVKSKCPSLVGATGIVVQETKGVFKLINRNDQLKSIPKVGTVFAFTFHNREYQLFGSQLSFASSERAVKKFKPKPTVDL</sequence>
<dbReference type="PANTHER" id="PTHR13348:SF0">
    <property type="entry name" value="RIBONUCLEASE P PROTEIN SUBUNIT P29"/>
    <property type="match status" value="1"/>
</dbReference>
<keyword evidence="3" id="KW-0378">Hydrolase</keyword>
<comment type="similarity">
    <text evidence="2">Belongs to the eukaryotic/archaeal RNase P protein component 1 family.</text>
</comment>
<evidence type="ECO:0000313" key="4">
    <source>
        <dbReference type="Proteomes" id="UP001150569"/>
    </source>
</evidence>
<dbReference type="GO" id="GO:0006364">
    <property type="term" value="P:rRNA processing"/>
    <property type="evidence" value="ECO:0007669"/>
    <property type="project" value="TreeGrafter"/>
</dbReference>
<dbReference type="GO" id="GO:0005634">
    <property type="term" value="C:nucleus"/>
    <property type="evidence" value="ECO:0007669"/>
    <property type="project" value="UniProtKB-SubCell"/>
</dbReference>
<dbReference type="AlphaFoldDB" id="A0A9W8AA80"/>
<proteinExistence type="inferred from homology"/>
<dbReference type="InterPro" id="IPR016848">
    <property type="entry name" value="RNase_P/MRP_Rpp29-subunit"/>
</dbReference>
<reference evidence="3" key="1">
    <citation type="submission" date="2022-07" db="EMBL/GenBank/DDBJ databases">
        <title>Phylogenomic reconstructions and comparative analyses of Kickxellomycotina fungi.</title>
        <authorList>
            <person name="Reynolds N.K."/>
            <person name="Stajich J.E."/>
            <person name="Barry K."/>
            <person name="Grigoriev I.V."/>
            <person name="Crous P."/>
            <person name="Smith M.E."/>
        </authorList>
    </citation>
    <scope>NUCLEOTIDE SEQUENCE</scope>
    <source>
        <strain evidence="3">RSA 861</strain>
    </source>
</reference>
<dbReference type="EMBL" id="JANBPT010000147">
    <property type="protein sequence ID" value="KAJ1926855.1"/>
    <property type="molecule type" value="Genomic_DNA"/>
</dbReference>
<dbReference type="EC" id="3.1.26.5" evidence="3"/>
<dbReference type="PANTHER" id="PTHR13348">
    <property type="entry name" value="RIBONUCLEASE P SUBUNIT P29"/>
    <property type="match status" value="1"/>
</dbReference>
<keyword evidence="4" id="KW-1185">Reference proteome</keyword>